<feature type="domain" description="Zinc finger PHD-type" evidence="5">
    <location>
        <begin position="120"/>
        <end position="162"/>
    </location>
</feature>
<proteinExistence type="predicted"/>
<dbReference type="InterPro" id="IPR011011">
    <property type="entry name" value="Znf_FYVE_PHD"/>
</dbReference>
<dbReference type="InterPro" id="IPR013083">
    <property type="entry name" value="Znf_RING/FYVE/PHD"/>
</dbReference>
<dbReference type="InterPro" id="IPR001965">
    <property type="entry name" value="Znf_PHD"/>
</dbReference>
<sequence>MTMERLSLSHGGPTEANARTNTVLSATHLSRNSGEVNSDSALMNRKAQPSLQDMNVQMVSMLSKSLLVKIPHYSSPKFPSYPTLVLPSLPDLPTFPSRQGHDGKVLGPTELDDTPQLRMVYGRDNGEDDSPVECDKVPYHLGCLKPPLKSLPDGEWFCPRCAKEPGKALTAPGTPRTGASRKWRGDDMEVDGREDGDDRDDDGEDEDMDEDDGGRKRKAASKSARGEKALGVVSKGSREEDTLDSSKSNQTFSDPGKSPVRLAFDARNSLGSVKEVVALGGVLDAGVDEERVCFGVNVLHHDLETVESTSLGGVDFVGEMFDKIFIDDTVRGGKESENMEDEVTFIVVHAVVPVVEVLGEIHLLAFEKLRPFCIFVKSKRGVRDNEV</sequence>
<dbReference type="InterPro" id="IPR047174">
    <property type="entry name" value="BAZ1B"/>
</dbReference>
<evidence type="ECO:0000313" key="6">
    <source>
        <dbReference type="EMBL" id="KAK7434440.1"/>
    </source>
</evidence>
<reference evidence="6 7" key="1">
    <citation type="submission" date="2024-01" db="EMBL/GenBank/DDBJ databases">
        <title>A draft genome for the cacao thread blight pathogen Marasmiellus scandens.</title>
        <authorList>
            <person name="Baruah I.K."/>
            <person name="Leung J."/>
            <person name="Bukari Y."/>
            <person name="Amoako-Attah I."/>
            <person name="Meinhardt L.W."/>
            <person name="Bailey B.A."/>
            <person name="Cohen S.P."/>
        </authorList>
    </citation>
    <scope>NUCLEOTIDE SEQUENCE [LARGE SCALE GENOMIC DNA]</scope>
    <source>
        <strain evidence="6 7">GH-19</strain>
    </source>
</reference>
<evidence type="ECO:0000256" key="3">
    <source>
        <dbReference type="ARBA" id="ARBA00022833"/>
    </source>
</evidence>
<evidence type="ECO:0000256" key="4">
    <source>
        <dbReference type="SAM" id="MobiDB-lite"/>
    </source>
</evidence>
<evidence type="ECO:0000256" key="2">
    <source>
        <dbReference type="ARBA" id="ARBA00022771"/>
    </source>
</evidence>
<keyword evidence="7" id="KW-1185">Reference proteome</keyword>
<feature type="region of interest" description="Disordered" evidence="4">
    <location>
        <begin position="164"/>
        <end position="259"/>
    </location>
</feature>
<dbReference type="Pfam" id="PF00628">
    <property type="entry name" value="PHD"/>
    <property type="match status" value="1"/>
</dbReference>
<evidence type="ECO:0000313" key="7">
    <source>
        <dbReference type="Proteomes" id="UP001498398"/>
    </source>
</evidence>
<evidence type="ECO:0000256" key="1">
    <source>
        <dbReference type="ARBA" id="ARBA00022723"/>
    </source>
</evidence>
<feature type="compositionally biased region" description="Basic and acidic residues" evidence="4">
    <location>
        <begin position="183"/>
        <end position="193"/>
    </location>
</feature>
<dbReference type="PANTHER" id="PTHR46802">
    <property type="entry name" value="TYROSINE-PROTEIN KINASE BAZ1B"/>
    <property type="match status" value="1"/>
</dbReference>
<name>A0ABR1IM97_9AGAR</name>
<dbReference type="PANTHER" id="PTHR46802:SF1">
    <property type="entry name" value="TYROSINE-PROTEIN KINASE BAZ1B"/>
    <property type="match status" value="1"/>
</dbReference>
<dbReference type="Gene3D" id="3.30.40.10">
    <property type="entry name" value="Zinc/RING finger domain, C3HC4 (zinc finger)"/>
    <property type="match status" value="1"/>
</dbReference>
<keyword evidence="2" id="KW-0863">Zinc-finger</keyword>
<organism evidence="6 7">
    <name type="scientific">Marasmiellus scandens</name>
    <dbReference type="NCBI Taxonomy" id="2682957"/>
    <lineage>
        <taxon>Eukaryota</taxon>
        <taxon>Fungi</taxon>
        <taxon>Dikarya</taxon>
        <taxon>Basidiomycota</taxon>
        <taxon>Agaricomycotina</taxon>
        <taxon>Agaricomycetes</taxon>
        <taxon>Agaricomycetidae</taxon>
        <taxon>Agaricales</taxon>
        <taxon>Marasmiineae</taxon>
        <taxon>Omphalotaceae</taxon>
        <taxon>Marasmiellus</taxon>
    </lineage>
</organism>
<dbReference type="EMBL" id="JBANRG010000124">
    <property type="protein sequence ID" value="KAK7434440.1"/>
    <property type="molecule type" value="Genomic_DNA"/>
</dbReference>
<keyword evidence="3" id="KW-0862">Zinc</keyword>
<accession>A0ABR1IM97</accession>
<protein>
    <recommendedName>
        <fullName evidence="5">Zinc finger PHD-type domain-containing protein</fullName>
    </recommendedName>
</protein>
<feature type="compositionally biased region" description="Acidic residues" evidence="4">
    <location>
        <begin position="194"/>
        <end position="212"/>
    </location>
</feature>
<evidence type="ECO:0000259" key="5">
    <source>
        <dbReference type="SMART" id="SM00249"/>
    </source>
</evidence>
<dbReference type="Proteomes" id="UP001498398">
    <property type="component" value="Unassembled WGS sequence"/>
</dbReference>
<comment type="caution">
    <text evidence="6">The sequence shown here is derived from an EMBL/GenBank/DDBJ whole genome shotgun (WGS) entry which is preliminary data.</text>
</comment>
<dbReference type="SUPFAM" id="SSF57903">
    <property type="entry name" value="FYVE/PHD zinc finger"/>
    <property type="match status" value="1"/>
</dbReference>
<dbReference type="InterPro" id="IPR019787">
    <property type="entry name" value="Znf_PHD-finger"/>
</dbReference>
<keyword evidence="1" id="KW-0479">Metal-binding</keyword>
<dbReference type="SMART" id="SM00249">
    <property type="entry name" value="PHD"/>
    <property type="match status" value="1"/>
</dbReference>
<gene>
    <name evidence="6" type="ORF">VKT23_020210</name>
</gene>